<gene>
    <name evidence="3" type="ORF">ACFSKQ_04725</name>
</gene>
<evidence type="ECO:0000313" key="3">
    <source>
        <dbReference type="EMBL" id="MFD2236767.1"/>
    </source>
</evidence>
<protein>
    <submittedName>
        <fullName evidence="3">Lysophospholipid acyltransferase family protein</fullName>
    </submittedName>
</protein>
<evidence type="ECO:0000256" key="1">
    <source>
        <dbReference type="SAM" id="MobiDB-lite"/>
    </source>
</evidence>
<feature type="compositionally biased region" description="Low complexity" evidence="1">
    <location>
        <begin position="1"/>
        <end position="10"/>
    </location>
</feature>
<evidence type="ECO:0000259" key="2">
    <source>
        <dbReference type="Pfam" id="PF04028"/>
    </source>
</evidence>
<dbReference type="RefSeq" id="WP_245195724.1">
    <property type="nucleotide sequence ID" value="NZ_CP072611.1"/>
</dbReference>
<organism evidence="3 4">
    <name type="scientific">Aureimonas populi</name>
    <dbReference type="NCBI Taxonomy" id="1701758"/>
    <lineage>
        <taxon>Bacteria</taxon>
        <taxon>Pseudomonadati</taxon>
        <taxon>Pseudomonadota</taxon>
        <taxon>Alphaproteobacteria</taxon>
        <taxon>Hyphomicrobiales</taxon>
        <taxon>Aurantimonadaceae</taxon>
        <taxon>Aureimonas</taxon>
    </lineage>
</organism>
<dbReference type="Proteomes" id="UP001597371">
    <property type="component" value="Unassembled WGS sequence"/>
</dbReference>
<reference evidence="4" key="1">
    <citation type="journal article" date="2019" name="Int. J. Syst. Evol. Microbiol.">
        <title>The Global Catalogue of Microorganisms (GCM) 10K type strain sequencing project: providing services to taxonomists for standard genome sequencing and annotation.</title>
        <authorList>
            <consortium name="The Broad Institute Genomics Platform"/>
            <consortium name="The Broad Institute Genome Sequencing Center for Infectious Disease"/>
            <person name="Wu L."/>
            <person name="Ma J."/>
        </authorList>
    </citation>
    <scope>NUCLEOTIDE SEQUENCE [LARGE SCALE GENOMIC DNA]</scope>
    <source>
        <strain evidence="4">ZS-35-S2</strain>
    </source>
</reference>
<feature type="region of interest" description="Disordered" evidence="1">
    <location>
        <begin position="1"/>
        <end position="35"/>
    </location>
</feature>
<keyword evidence="3" id="KW-0012">Acyltransferase</keyword>
<sequence>MTADTTTATARRPDEPGERAVPSVPAPAPKPGWRKRVARRVKRFGRSARFASLASRLAHALLKGVHATQRMAAGSSPHVAILEREHPAIVALWHGQHLLAPFFRPSHLPYVALLSRSADAQINAGVVERFGIRAVRGSGGRVREAANRKGGARALIELRRALQDGQGVCMIADVPKGTPREAGLGVVMLARISGRPIVPAAAITSRRRVLERTWDRTTLPLPFGRLAVVMGEPIHVPADAGEALMEAKRAEVTAAIEAANRRAAELADAGALS</sequence>
<evidence type="ECO:0000313" key="4">
    <source>
        <dbReference type="Proteomes" id="UP001597371"/>
    </source>
</evidence>
<comment type="caution">
    <text evidence="3">The sequence shown here is derived from an EMBL/GenBank/DDBJ whole genome shotgun (WGS) entry which is preliminary data.</text>
</comment>
<accession>A0ABW5CJJ6</accession>
<keyword evidence="4" id="KW-1185">Reference proteome</keyword>
<proteinExistence type="predicted"/>
<dbReference type="CDD" id="cd07983">
    <property type="entry name" value="LPLAT_DUF374-like"/>
    <property type="match status" value="1"/>
</dbReference>
<name>A0ABW5CJJ6_9HYPH</name>
<dbReference type="EMBL" id="JBHUIJ010000005">
    <property type="protein sequence ID" value="MFD2236767.1"/>
    <property type="molecule type" value="Genomic_DNA"/>
</dbReference>
<feature type="domain" description="DUF374" evidence="2">
    <location>
        <begin position="105"/>
        <end position="177"/>
    </location>
</feature>
<dbReference type="GO" id="GO:0016746">
    <property type="term" value="F:acyltransferase activity"/>
    <property type="evidence" value="ECO:0007669"/>
    <property type="project" value="UniProtKB-KW"/>
</dbReference>
<dbReference type="Pfam" id="PF04028">
    <property type="entry name" value="DUF374"/>
    <property type="match status" value="1"/>
</dbReference>
<dbReference type="InterPro" id="IPR007172">
    <property type="entry name" value="DUF374"/>
</dbReference>
<keyword evidence="3" id="KW-0808">Transferase</keyword>